<gene>
    <name evidence="2" type="ORF">SVA_2854</name>
</gene>
<evidence type="ECO:0000256" key="1">
    <source>
        <dbReference type="SAM" id="SignalP"/>
    </source>
</evidence>
<dbReference type="AlphaFoldDB" id="A0A1B4V9Q1"/>
<name>A0A1B4V9Q1_9GAMM</name>
<keyword evidence="3" id="KW-1185">Reference proteome</keyword>
<dbReference type="InterPro" id="IPR014710">
    <property type="entry name" value="RmlC-like_jellyroll"/>
</dbReference>
<dbReference type="RefSeq" id="WP_096461812.1">
    <property type="nucleotide sequence ID" value="NZ_AP014936.1"/>
</dbReference>
<evidence type="ECO:0000313" key="2">
    <source>
        <dbReference type="EMBL" id="BAU49402.1"/>
    </source>
</evidence>
<dbReference type="InterPro" id="IPR011051">
    <property type="entry name" value="RmlC_Cupin_sf"/>
</dbReference>
<keyword evidence="1" id="KW-0732">Signal</keyword>
<dbReference type="Proteomes" id="UP000218899">
    <property type="component" value="Chromosome"/>
</dbReference>
<sequence length="156" mass="16379">MKTAKVAAIGLTVGLSGLMAAPASAQEYTAVMQGDIKWQDAPSIGPGAKTAVIDGDPKSSGPFVMRLKVPPKTTIGVHTHPATENVTVLSGTLYFAPGDKLDRKAAKAFGPGSYFSIEQGKPMFAYTKDKEATVQLHGNGPWGITYLDKDGTAKKK</sequence>
<dbReference type="KEGG" id="sva:SVA_2854"/>
<dbReference type="SUPFAM" id="SSF51182">
    <property type="entry name" value="RmlC-like cupins"/>
    <property type="match status" value="1"/>
</dbReference>
<accession>A0A1B4V9Q1</accession>
<organism evidence="2 3">
    <name type="scientific">Sulfurifustis variabilis</name>
    <dbReference type="NCBI Taxonomy" id="1675686"/>
    <lineage>
        <taxon>Bacteria</taxon>
        <taxon>Pseudomonadati</taxon>
        <taxon>Pseudomonadota</taxon>
        <taxon>Gammaproteobacteria</taxon>
        <taxon>Acidiferrobacterales</taxon>
        <taxon>Acidiferrobacteraceae</taxon>
        <taxon>Sulfurifustis</taxon>
    </lineage>
</organism>
<evidence type="ECO:0000313" key="3">
    <source>
        <dbReference type="Proteomes" id="UP000218899"/>
    </source>
</evidence>
<feature type="chain" id="PRO_5008571324" evidence="1">
    <location>
        <begin position="26"/>
        <end position="156"/>
    </location>
</feature>
<protein>
    <submittedName>
        <fullName evidence="2">Cupin</fullName>
    </submittedName>
</protein>
<dbReference type="CDD" id="cd06989">
    <property type="entry name" value="cupin_DRT102"/>
    <property type="match status" value="1"/>
</dbReference>
<dbReference type="EMBL" id="AP014936">
    <property type="protein sequence ID" value="BAU49402.1"/>
    <property type="molecule type" value="Genomic_DNA"/>
</dbReference>
<reference evidence="2 3" key="1">
    <citation type="submission" date="2015-08" db="EMBL/GenBank/DDBJ databases">
        <title>Complete genome sequence of Sulfurifustis variabilis.</title>
        <authorList>
            <person name="Miura A."/>
            <person name="Kojima H."/>
            <person name="Fukui M."/>
        </authorList>
    </citation>
    <scope>NUCLEOTIDE SEQUENCE [LARGE SCALE GENOMIC DNA]</scope>
    <source>
        <strain evidence="3">skN76</strain>
    </source>
</reference>
<dbReference type="OrthoDB" id="1433532at2"/>
<proteinExistence type="predicted"/>
<dbReference type="Gene3D" id="2.60.120.10">
    <property type="entry name" value="Jelly Rolls"/>
    <property type="match status" value="1"/>
</dbReference>
<feature type="signal peptide" evidence="1">
    <location>
        <begin position="1"/>
        <end position="25"/>
    </location>
</feature>